<dbReference type="Pfam" id="PF00270">
    <property type="entry name" value="DEAD"/>
    <property type="match status" value="1"/>
</dbReference>
<reference evidence="7 8" key="1">
    <citation type="submission" date="2020-05" db="EMBL/GenBank/DDBJ databases">
        <title>Nakamurella sp. DB0629 isolated from air conditioner.</title>
        <authorList>
            <person name="Kim D.H."/>
            <person name="Kim D.-U."/>
        </authorList>
    </citation>
    <scope>NUCLEOTIDE SEQUENCE [LARGE SCALE GENOMIC DNA]</scope>
    <source>
        <strain evidence="7 8">DB0629</strain>
    </source>
</reference>
<dbReference type="AlphaFoldDB" id="A0A849AA97"/>
<protein>
    <submittedName>
        <fullName evidence="7">DUF3516 domain-containing protein</fullName>
    </submittedName>
</protein>
<keyword evidence="8" id="KW-1185">Reference proteome</keyword>
<evidence type="ECO:0000256" key="4">
    <source>
        <dbReference type="ARBA" id="ARBA00022840"/>
    </source>
</evidence>
<keyword evidence="4" id="KW-0067">ATP-binding</keyword>
<evidence type="ECO:0000313" key="8">
    <source>
        <dbReference type="Proteomes" id="UP000562984"/>
    </source>
</evidence>
<dbReference type="Proteomes" id="UP000562984">
    <property type="component" value="Unassembled WGS sequence"/>
</dbReference>
<dbReference type="InterPro" id="IPR050699">
    <property type="entry name" value="RNA-DNA_Helicase"/>
</dbReference>
<dbReference type="PANTHER" id="PTHR12131:SF1">
    <property type="entry name" value="ATP-DEPENDENT RNA HELICASE SUPV3L1, MITOCHONDRIAL-RELATED"/>
    <property type="match status" value="1"/>
</dbReference>
<dbReference type="Pfam" id="PF12029">
    <property type="entry name" value="DUF3516"/>
    <property type="match status" value="1"/>
</dbReference>
<dbReference type="InterPro" id="IPR011545">
    <property type="entry name" value="DEAD/DEAH_box_helicase_dom"/>
</dbReference>
<keyword evidence="1" id="KW-0547">Nucleotide-binding</keyword>
<gene>
    <name evidence="7" type="ORF">HKD39_06740</name>
</gene>
<dbReference type="GO" id="GO:0003676">
    <property type="term" value="F:nucleic acid binding"/>
    <property type="evidence" value="ECO:0007669"/>
    <property type="project" value="InterPro"/>
</dbReference>
<dbReference type="InterPro" id="IPR021904">
    <property type="entry name" value="DUF3516"/>
</dbReference>
<dbReference type="PROSITE" id="PS51194">
    <property type="entry name" value="HELICASE_CTER"/>
    <property type="match status" value="1"/>
</dbReference>
<keyword evidence="2" id="KW-0378">Hydrolase</keyword>
<accession>A0A849AA97</accession>
<organism evidence="7 8">
    <name type="scientific">Nakamurella aerolata</name>
    <dbReference type="NCBI Taxonomy" id="1656892"/>
    <lineage>
        <taxon>Bacteria</taxon>
        <taxon>Bacillati</taxon>
        <taxon>Actinomycetota</taxon>
        <taxon>Actinomycetes</taxon>
        <taxon>Nakamurellales</taxon>
        <taxon>Nakamurellaceae</taxon>
        <taxon>Nakamurella</taxon>
    </lineage>
</organism>
<name>A0A849AA97_9ACTN</name>
<evidence type="ECO:0000259" key="5">
    <source>
        <dbReference type="PROSITE" id="PS51192"/>
    </source>
</evidence>
<evidence type="ECO:0000313" key="7">
    <source>
        <dbReference type="EMBL" id="NNG35410.1"/>
    </source>
</evidence>
<dbReference type="InterPro" id="IPR001650">
    <property type="entry name" value="Helicase_C-like"/>
</dbReference>
<dbReference type="PANTHER" id="PTHR12131">
    <property type="entry name" value="ATP-DEPENDENT RNA AND DNA HELICASE"/>
    <property type="match status" value="1"/>
</dbReference>
<evidence type="ECO:0000256" key="1">
    <source>
        <dbReference type="ARBA" id="ARBA00022741"/>
    </source>
</evidence>
<dbReference type="RefSeq" id="WP_171199423.1">
    <property type="nucleotide sequence ID" value="NZ_JABEND010000003.1"/>
</dbReference>
<dbReference type="InterPro" id="IPR027417">
    <property type="entry name" value="P-loop_NTPase"/>
</dbReference>
<dbReference type="EMBL" id="JABEND010000003">
    <property type="protein sequence ID" value="NNG35410.1"/>
    <property type="molecule type" value="Genomic_DNA"/>
</dbReference>
<evidence type="ECO:0000256" key="2">
    <source>
        <dbReference type="ARBA" id="ARBA00022801"/>
    </source>
</evidence>
<dbReference type="GO" id="GO:0004386">
    <property type="term" value="F:helicase activity"/>
    <property type="evidence" value="ECO:0007669"/>
    <property type="project" value="UniProtKB-KW"/>
</dbReference>
<comment type="caution">
    <text evidence="7">The sequence shown here is derived from an EMBL/GenBank/DDBJ whole genome shotgun (WGS) entry which is preliminary data.</text>
</comment>
<dbReference type="CDD" id="cd17921">
    <property type="entry name" value="DEXHc_Ski2"/>
    <property type="match status" value="1"/>
</dbReference>
<keyword evidence="3" id="KW-0347">Helicase</keyword>
<dbReference type="InterPro" id="IPR014001">
    <property type="entry name" value="Helicase_ATP-bd"/>
</dbReference>
<dbReference type="GO" id="GO:0016787">
    <property type="term" value="F:hydrolase activity"/>
    <property type="evidence" value="ECO:0007669"/>
    <property type="project" value="UniProtKB-KW"/>
</dbReference>
<evidence type="ECO:0000259" key="6">
    <source>
        <dbReference type="PROSITE" id="PS51194"/>
    </source>
</evidence>
<dbReference type="Pfam" id="PF00271">
    <property type="entry name" value="Helicase_C"/>
    <property type="match status" value="1"/>
</dbReference>
<dbReference type="PROSITE" id="PS51192">
    <property type="entry name" value="HELICASE_ATP_BIND_1"/>
    <property type="match status" value="1"/>
</dbReference>
<dbReference type="GO" id="GO:0005524">
    <property type="term" value="F:ATP binding"/>
    <property type="evidence" value="ECO:0007669"/>
    <property type="project" value="UniProtKB-KW"/>
</dbReference>
<feature type="domain" description="Helicase ATP-binding" evidence="5">
    <location>
        <begin position="38"/>
        <end position="202"/>
    </location>
</feature>
<dbReference type="Gene3D" id="3.40.50.300">
    <property type="entry name" value="P-loop containing nucleotide triphosphate hydrolases"/>
    <property type="match status" value="2"/>
</dbReference>
<dbReference type="SMART" id="SM00487">
    <property type="entry name" value="DEXDc"/>
    <property type="match status" value="1"/>
</dbReference>
<dbReference type="SUPFAM" id="SSF52540">
    <property type="entry name" value="P-loop containing nucleoside triphosphate hydrolases"/>
    <property type="match status" value="1"/>
</dbReference>
<sequence length="850" mass="92648">MLPDGRGSLPDPDRVLELFTEWAAASGRELYPHQEEAALEIVAGSHVIAATPTGSGKSLIAVAALFNALAHGRRGFYTAPIKALVSEKFFELVDLFGAENVGMITGDSSVNPHAPVICCTAEILAGVALRTGGTAAAVTAPADGVDVAVMDEFHYYGDPQRGWAWQVPLLELPQTQFVLMSATLGNVDFFADDLRERTGREVAVLTGVQRPIPLFYNYVTEPLQEHLTELLQTHRAPVYLVHFTQQAALERAQALTSIAVADRAQRDKIAEFIGDFRFSSKFGKTLSRVLRHGIGVHHAGMLPKYRRLVEKLAQAGLLKVISGTDTLGVGINVPIRTVLLTGLSKYDGQRTRLLNAREFHQVAGRAGRAGFDTAGDVVVLAPEHEIENARLLAKAGDDPAKRRKVVRRKPPEGFVSWSDKTFERLVSAQPEQLTSHLAITHTVVLGMLGRPGDAVTAIRRLIETSHEPRERQRRHLLRAIAIGRGLLAAGVVRRLDEPDELGRRYVLTVDLPPDFALDQPLAPFALAALELLDADAETYHLDVVSVVESVLDSPGVVLAAQRFHARGEAVAAMKADGIEYDERMELLEDVEYPQPLAELLDAGFTSYRRGHPWVSEFAPEPKSVVRDLYERAMTFNEYISFYGLARSEGVLLRYLSDAYRTLRRMVPASARSAELDDLIAWLGEVVRGVDSSLLDEWEALTHPADQVDSDGELRPPSAPRGISGNERGFTVLVRNALFRRVELAARGAWEALGELESGPGGWTAARWQAAMDGYAGEYGPNLGIGPDARSPALLHISKAPGQWQVRQVFDDPEGDHDWGITGTVDLAASDEAGEVVLTVTDVGPLSTAVG</sequence>
<proteinExistence type="predicted"/>
<evidence type="ECO:0000256" key="3">
    <source>
        <dbReference type="ARBA" id="ARBA00022806"/>
    </source>
</evidence>
<dbReference type="SMART" id="SM00490">
    <property type="entry name" value="HELICc"/>
    <property type="match status" value="1"/>
</dbReference>
<feature type="domain" description="Helicase C-terminal" evidence="6">
    <location>
        <begin position="222"/>
        <end position="422"/>
    </location>
</feature>